<sequence length="237" mass="24378">MSTELHTLSGAFALDALSHEEAREFRTHLEGCAVCRQEVRELRDAAARMGQVEALAPPPELKVRVLATADRTPQKPPKVTPLSGTTPARRRWAPRLAAAAAALVVLAGGAIGVGSLLGGDDESGLQAAVVQVFQAGDAHVAEVETSHGPLRVATSAGKAEMAVDTSDLRSLDSAHVYQLWSIENGSPVSVGILDDPSTGAAMAMPAAGTEVAITVEPAGGSEQPTTDPIAQLDPASV</sequence>
<dbReference type="Pfam" id="PF10099">
    <property type="entry name" value="RskA_C"/>
    <property type="match status" value="1"/>
</dbReference>
<dbReference type="AlphaFoldDB" id="A0A4Q5J5K8"/>
<comment type="subcellular location">
    <subcellularLocation>
        <location evidence="2">Cell membrane</location>
    </subcellularLocation>
    <subcellularLocation>
        <location evidence="1">Membrane</location>
        <topology evidence="1">Single-pass membrane protein</topology>
    </subcellularLocation>
</comment>
<dbReference type="PANTHER" id="PTHR37461">
    <property type="entry name" value="ANTI-SIGMA-K FACTOR RSKA"/>
    <property type="match status" value="1"/>
</dbReference>
<evidence type="ECO:0000256" key="11">
    <source>
        <dbReference type="SAM" id="MobiDB-lite"/>
    </source>
</evidence>
<evidence type="ECO:0000313" key="16">
    <source>
        <dbReference type="Proteomes" id="UP000291189"/>
    </source>
</evidence>
<name>A0A4Q5J5K8_9ACTN</name>
<proteinExistence type="predicted"/>
<evidence type="ECO:0000256" key="5">
    <source>
        <dbReference type="ARBA" id="ARBA00022989"/>
    </source>
</evidence>
<keyword evidence="8" id="KW-0804">Transcription</keyword>
<feature type="transmembrane region" description="Helical" evidence="12">
    <location>
        <begin position="96"/>
        <end position="117"/>
    </location>
</feature>
<feature type="region of interest" description="Disordered" evidence="11">
    <location>
        <begin position="218"/>
        <end position="237"/>
    </location>
</feature>
<keyword evidence="6" id="KW-0805">Transcription regulation</keyword>
<keyword evidence="5 12" id="KW-1133">Transmembrane helix</keyword>
<feature type="domain" description="Putative zinc-finger" evidence="14">
    <location>
        <begin position="6"/>
        <end position="36"/>
    </location>
</feature>
<dbReference type="InterPro" id="IPR018764">
    <property type="entry name" value="RskA_C"/>
</dbReference>
<evidence type="ECO:0000259" key="14">
    <source>
        <dbReference type="Pfam" id="PF13490"/>
    </source>
</evidence>
<dbReference type="Gene3D" id="1.10.10.1320">
    <property type="entry name" value="Anti-sigma factor, zinc-finger domain"/>
    <property type="match status" value="1"/>
</dbReference>
<evidence type="ECO:0000256" key="6">
    <source>
        <dbReference type="ARBA" id="ARBA00023015"/>
    </source>
</evidence>
<dbReference type="EMBL" id="SDPU01000020">
    <property type="protein sequence ID" value="RYU13158.1"/>
    <property type="molecule type" value="Genomic_DNA"/>
</dbReference>
<keyword evidence="7 12" id="KW-0472">Membrane</keyword>
<evidence type="ECO:0000313" key="15">
    <source>
        <dbReference type="EMBL" id="RYU13158.1"/>
    </source>
</evidence>
<accession>A0A4Q5J5K8</accession>
<dbReference type="GO" id="GO:0016989">
    <property type="term" value="F:sigma factor antagonist activity"/>
    <property type="evidence" value="ECO:0007669"/>
    <property type="project" value="TreeGrafter"/>
</dbReference>
<dbReference type="InterPro" id="IPR041916">
    <property type="entry name" value="Anti_sigma_zinc_sf"/>
</dbReference>
<keyword evidence="3" id="KW-1003">Cell membrane</keyword>
<feature type="domain" description="Anti-sigma K factor RskA C-terminal" evidence="13">
    <location>
        <begin position="97"/>
        <end position="229"/>
    </location>
</feature>
<gene>
    <name evidence="15" type="ORF">ETU37_08795</name>
</gene>
<evidence type="ECO:0000256" key="8">
    <source>
        <dbReference type="ARBA" id="ARBA00023163"/>
    </source>
</evidence>
<dbReference type="Proteomes" id="UP000291189">
    <property type="component" value="Unassembled WGS sequence"/>
</dbReference>
<organism evidence="15 16">
    <name type="scientific">Nocardioides iriomotensis</name>
    <dbReference type="NCBI Taxonomy" id="715784"/>
    <lineage>
        <taxon>Bacteria</taxon>
        <taxon>Bacillati</taxon>
        <taxon>Actinomycetota</taxon>
        <taxon>Actinomycetes</taxon>
        <taxon>Propionibacteriales</taxon>
        <taxon>Nocardioidaceae</taxon>
        <taxon>Nocardioides</taxon>
    </lineage>
</organism>
<dbReference type="GO" id="GO:0005886">
    <property type="term" value="C:plasma membrane"/>
    <property type="evidence" value="ECO:0007669"/>
    <property type="project" value="UniProtKB-SubCell"/>
</dbReference>
<dbReference type="OrthoDB" id="153510at2"/>
<protein>
    <recommendedName>
        <fullName evidence="10">Regulator of SigK</fullName>
    </recommendedName>
    <alternativeName>
        <fullName evidence="9">Sigma-K anti-sigma factor RskA</fullName>
    </alternativeName>
</protein>
<dbReference type="RefSeq" id="WP_129986977.1">
    <property type="nucleotide sequence ID" value="NZ_SDPU01000020.1"/>
</dbReference>
<dbReference type="InterPro" id="IPR027383">
    <property type="entry name" value="Znf_put"/>
</dbReference>
<dbReference type="PANTHER" id="PTHR37461:SF1">
    <property type="entry name" value="ANTI-SIGMA-K FACTOR RSKA"/>
    <property type="match status" value="1"/>
</dbReference>
<dbReference type="InterPro" id="IPR051474">
    <property type="entry name" value="Anti-sigma-K/W_factor"/>
</dbReference>
<reference evidence="15 16" key="1">
    <citation type="submission" date="2019-01" db="EMBL/GenBank/DDBJ databases">
        <title>Nocardioides guangzhouensis sp. nov., an actinobacterium isolated from soil.</title>
        <authorList>
            <person name="Fu Y."/>
            <person name="Cai Y."/>
            <person name="Lin Z."/>
            <person name="Chen P."/>
        </authorList>
    </citation>
    <scope>NUCLEOTIDE SEQUENCE [LARGE SCALE GENOMIC DNA]</scope>
    <source>
        <strain evidence="15 16">NBRC 105384</strain>
    </source>
</reference>
<evidence type="ECO:0000256" key="9">
    <source>
        <dbReference type="ARBA" id="ARBA00029829"/>
    </source>
</evidence>
<evidence type="ECO:0000256" key="3">
    <source>
        <dbReference type="ARBA" id="ARBA00022475"/>
    </source>
</evidence>
<evidence type="ECO:0000256" key="7">
    <source>
        <dbReference type="ARBA" id="ARBA00023136"/>
    </source>
</evidence>
<evidence type="ECO:0000256" key="10">
    <source>
        <dbReference type="ARBA" id="ARBA00030803"/>
    </source>
</evidence>
<evidence type="ECO:0000256" key="2">
    <source>
        <dbReference type="ARBA" id="ARBA00004236"/>
    </source>
</evidence>
<keyword evidence="4 12" id="KW-0812">Transmembrane</keyword>
<evidence type="ECO:0000256" key="12">
    <source>
        <dbReference type="SAM" id="Phobius"/>
    </source>
</evidence>
<keyword evidence="16" id="KW-1185">Reference proteome</keyword>
<dbReference type="GO" id="GO:0006417">
    <property type="term" value="P:regulation of translation"/>
    <property type="evidence" value="ECO:0007669"/>
    <property type="project" value="TreeGrafter"/>
</dbReference>
<evidence type="ECO:0000256" key="1">
    <source>
        <dbReference type="ARBA" id="ARBA00004167"/>
    </source>
</evidence>
<dbReference type="Pfam" id="PF13490">
    <property type="entry name" value="zf-HC2"/>
    <property type="match status" value="1"/>
</dbReference>
<comment type="caution">
    <text evidence="15">The sequence shown here is derived from an EMBL/GenBank/DDBJ whole genome shotgun (WGS) entry which is preliminary data.</text>
</comment>
<evidence type="ECO:0000256" key="4">
    <source>
        <dbReference type="ARBA" id="ARBA00022692"/>
    </source>
</evidence>
<evidence type="ECO:0000259" key="13">
    <source>
        <dbReference type="Pfam" id="PF10099"/>
    </source>
</evidence>